<keyword evidence="7" id="KW-0812">Transmembrane</keyword>
<feature type="transmembrane region" description="Helical" evidence="7">
    <location>
        <begin position="131"/>
        <end position="153"/>
    </location>
</feature>
<evidence type="ECO:0000256" key="1">
    <source>
        <dbReference type="ARBA" id="ARBA00004496"/>
    </source>
</evidence>
<keyword evidence="7" id="KW-1133">Transmembrane helix</keyword>
<protein>
    <submittedName>
        <fullName evidence="8">Uncharacterized protein</fullName>
    </submittedName>
</protein>
<evidence type="ECO:0000313" key="9">
    <source>
        <dbReference type="Proteomes" id="UP000291343"/>
    </source>
</evidence>
<evidence type="ECO:0000256" key="5">
    <source>
        <dbReference type="PROSITE-ProRule" id="PRU00339"/>
    </source>
</evidence>
<reference evidence="8 9" key="1">
    <citation type="journal article" date="2017" name="Gigascience">
        <title>Genome sequence of the small brown planthopper, Laodelphax striatellus.</title>
        <authorList>
            <person name="Zhu J."/>
            <person name="Jiang F."/>
            <person name="Wang X."/>
            <person name="Yang P."/>
            <person name="Bao Y."/>
            <person name="Zhao W."/>
            <person name="Wang W."/>
            <person name="Lu H."/>
            <person name="Wang Q."/>
            <person name="Cui N."/>
            <person name="Li J."/>
            <person name="Chen X."/>
            <person name="Luo L."/>
            <person name="Yu J."/>
            <person name="Kang L."/>
            <person name="Cui F."/>
        </authorList>
    </citation>
    <scope>NUCLEOTIDE SEQUENCE [LARGE SCALE GENOMIC DNA]</scope>
    <source>
        <strain evidence="8">Lst14</strain>
    </source>
</reference>
<dbReference type="PROSITE" id="PS50005">
    <property type="entry name" value="TPR"/>
    <property type="match status" value="2"/>
</dbReference>
<dbReference type="Gene3D" id="1.25.40.10">
    <property type="entry name" value="Tetratricopeptide repeat domain"/>
    <property type="match status" value="1"/>
</dbReference>
<accession>A0A482XSY9</accession>
<feature type="repeat" description="TPR" evidence="5">
    <location>
        <begin position="6"/>
        <end position="39"/>
    </location>
</feature>
<organism evidence="8 9">
    <name type="scientific">Laodelphax striatellus</name>
    <name type="common">Small brown planthopper</name>
    <name type="synonym">Delphax striatella</name>
    <dbReference type="NCBI Taxonomy" id="195883"/>
    <lineage>
        <taxon>Eukaryota</taxon>
        <taxon>Metazoa</taxon>
        <taxon>Ecdysozoa</taxon>
        <taxon>Arthropoda</taxon>
        <taxon>Hexapoda</taxon>
        <taxon>Insecta</taxon>
        <taxon>Pterygota</taxon>
        <taxon>Neoptera</taxon>
        <taxon>Paraneoptera</taxon>
        <taxon>Hemiptera</taxon>
        <taxon>Auchenorrhyncha</taxon>
        <taxon>Fulgoroidea</taxon>
        <taxon>Delphacidae</taxon>
        <taxon>Criomorphinae</taxon>
        <taxon>Laodelphax</taxon>
    </lineage>
</organism>
<dbReference type="PANTHER" id="PTHR22904:SF532">
    <property type="entry name" value="HEAT SHOCK PROTEIN STI1-LIKE PROTEIN"/>
    <property type="match status" value="1"/>
</dbReference>
<dbReference type="FunFam" id="1.25.40.10:FF:000020">
    <property type="entry name" value="Stress-induced phosphoprotein 1"/>
    <property type="match status" value="1"/>
</dbReference>
<evidence type="ECO:0000256" key="2">
    <source>
        <dbReference type="ARBA" id="ARBA00022490"/>
    </source>
</evidence>
<keyword evidence="2" id="KW-0963">Cytoplasm</keyword>
<dbReference type="SMR" id="A0A482XSY9"/>
<proteinExistence type="predicted"/>
<feature type="compositionally biased region" description="Basic residues" evidence="6">
    <location>
        <begin position="240"/>
        <end position="249"/>
    </location>
</feature>
<dbReference type="EMBL" id="QKKF02001692">
    <property type="protein sequence ID" value="RZF48607.1"/>
    <property type="molecule type" value="Genomic_DNA"/>
</dbReference>
<dbReference type="Pfam" id="PF13414">
    <property type="entry name" value="TPR_11"/>
    <property type="match status" value="1"/>
</dbReference>
<evidence type="ECO:0000256" key="3">
    <source>
        <dbReference type="ARBA" id="ARBA00022737"/>
    </source>
</evidence>
<feature type="compositionally biased region" description="Polar residues" evidence="6">
    <location>
        <begin position="215"/>
        <end position="233"/>
    </location>
</feature>
<evidence type="ECO:0000256" key="6">
    <source>
        <dbReference type="SAM" id="MobiDB-lite"/>
    </source>
</evidence>
<dbReference type="PANTHER" id="PTHR22904">
    <property type="entry name" value="TPR REPEAT CONTAINING PROTEIN"/>
    <property type="match status" value="1"/>
</dbReference>
<evidence type="ECO:0000256" key="7">
    <source>
        <dbReference type="SAM" id="Phobius"/>
    </source>
</evidence>
<dbReference type="SMART" id="SM00028">
    <property type="entry name" value="TPR"/>
    <property type="match status" value="3"/>
</dbReference>
<feature type="transmembrane region" description="Helical" evidence="7">
    <location>
        <begin position="159"/>
        <end position="180"/>
    </location>
</feature>
<dbReference type="STRING" id="195883.A0A482XSY9"/>
<dbReference type="InParanoid" id="A0A482XSY9"/>
<evidence type="ECO:0000313" key="8">
    <source>
        <dbReference type="EMBL" id="RZF48607.1"/>
    </source>
</evidence>
<name>A0A482XSY9_LAOST</name>
<keyword evidence="4 5" id="KW-0802">TPR repeat</keyword>
<comment type="subcellular location">
    <subcellularLocation>
        <location evidence="1">Cytoplasm</location>
    </subcellularLocation>
</comment>
<keyword evidence="7" id="KW-0472">Membrane</keyword>
<keyword evidence="9" id="KW-1185">Reference proteome</keyword>
<dbReference type="GO" id="GO:0051879">
    <property type="term" value="F:Hsp90 protein binding"/>
    <property type="evidence" value="ECO:0007669"/>
    <property type="project" value="TreeGrafter"/>
</dbReference>
<gene>
    <name evidence="8" type="ORF">LSTR_LSTR011238</name>
</gene>
<dbReference type="OrthoDB" id="2423701at2759"/>
<comment type="caution">
    <text evidence="8">The sequence shown here is derived from an EMBL/GenBank/DDBJ whole genome shotgun (WGS) entry which is preliminary data.</text>
</comment>
<dbReference type="SUPFAM" id="SSF48452">
    <property type="entry name" value="TPR-like"/>
    <property type="match status" value="1"/>
</dbReference>
<dbReference type="AlphaFoldDB" id="A0A482XSY9"/>
<dbReference type="GO" id="GO:0005737">
    <property type="term" value="C:cytoplasm"/>
    <property type="evidence" value="ECO:0007669"/>
    <property type="project" value="UniProtKB-SubCell"/>
</dbReference>
<dbReference type="InterPro" id="IPR011990">
    <property type="entry name" value="TPR-like_helical_dom_sf"/>
</dbReference>
<dbReference type="InterPro" id="IPR019734">
    <property type="entry name" value="TPR_rpt"/>
</dbReference>
<feature type="repeat" description="TPR" evidence="5">
    <location>
        <begin position="74"/>
        <end position="107"/>
    </location>
</feature>
<keyword evidence="3" id="KW-0677">Repeat</keyword>
<evidence type="ECO:0000256" key="4">
    <source>
        <dbReference type="ARBA" id="ARBA00022803"/>
    </source>
</evidence>
<feature type="region of interest" description="Disordered" evidence="6">
    <location>
        <begin position="204"/>
        <end position="249"/>
    </location>
</feature>
<sequence>MASSQVDELKELGNACVKEGKFEEAVLHYSHAIKLDAKNAALYSNRSFAFLRMRQYYFAMQDAKQTIQLKPDWVKGYFRLGEVQRSTYHFVEALLSYGRAMELTPSDVTVMEALTKTARESQNMKKADEQIPWLGAGLGIIIGVAIVLADYAVSKKPSLTHPVLMALLTIAIAMMGYGFARAYRYYKKCQWDGLLEPPVDFFKGEGPPGLDGDDCSSSNNEDGSANQSSSNHNRYTKAQARFRFRKGKS</sequence>
<dbReference type="Proteomes" id="UP000291343">
    <property type="component" value="Unassembled WGS sequence"/>
</dbReference>